<proteinExistence type="predicted"/>
<evidence type="ECO:0000313" key="2">
    <source>
        <dbReference type="EMBL" id="CAA9340050.1"/>
    </source>
</evidence>
<reference evidence="2" key="1">
    <citation type="submission" date="2020-02" db="EMBL/GenBank/DDBJ databases">
        <authorList>
            <person name="Meier V. D."/>
        </authorList>
    </citation>
    <scope>NUCLEOTIDE SEQUENCE</scope>
    <source>
        <strain evidence="2">AVDCRST_MAG07</strain>
    </source>
</reference>
<organism evidence="2">
    <name type="scientific">uncultured Frankineae bacterium</name>
    <dbReference type="NCBI Taxonomy" id="437475"/>
    <lineage>
        <taxon>Bacteria</taxon>
        <taxon>Bacillati</taxon>
        <taxon>Actinomycetota</taxon>
        <taxon>Actinomycetes</taxon>
        <taxon>Frankiales</taxon>
        <taxon>environmental samples</taxon>
    </lineage>
</organism>
<feature type="non-terminal residue" evidence="2">
    <location>
        <position position="80"/>
    </location>
</feature>
<gene>
    <name evidence="2" type="ORF">AVDCRST_MAG07-2316</name>
</gene>
<accession>A0A6J4LSA0</accession>
<dbReference type="AlphaFoldDB" id="A0A6J4LSA0"/>
<name>A0A6J4LSA0_9ACTN</name>
<sequence>GDEHCSGRGPARGPAERRHRRLAGGVAGARAGTGTAAAAGRGLPAGVGEPAGARRGAARARGALRPGRPRGVAARRPAPL</sequence>
<dbReference type="EMBL" id="CADCUB010000113">
    <property type="protein sequence ID" value="CAA9340050.1"/>
    <property type="molecule type" value="Genomic_DNA"/>
</dbReference>
<feature type="non-terminal residue" evidence="2">
    <location>
        <position position="1"/>
    </location>
</feature>
<evidence type="ECO:0000256" key="1">
    <source>
        <dbReference type="SAM" id="MobiDB-lite"/>
    </source>
</evidence>
<feature type="compositionally biased region" description="Low complexity" evidence="1">
    <location>
        <begin position="28"/>
        <end position="80"/>
    </location>
</feature>
<feature type="region of interest" description="Disordered" evidence="1">
    <location>
        <begin position="1"/>
        <end position="80"/>
    </location>
</feature>
<protein>
    <submittedName>
        <fullName evidence="2">Uncharacterized protein</fullName>
    </submittedName>
</protein>